<sequence>MHNKNIFGILFTFDMVQAKRPRRAIILLQITLRHIEIFHAVMASRTVTGAAILLKTSQPTVSRELKRLETLAGFTLFDRNYQQLVPTARGLMLYEEVKRSFLGLHEIVRTVEALRLSKGERIAVTCQPALSQSLLPRATAKLLSRYPDARVEVDGKDPRHDDGLGIHQYDLGLIELIQGIPGTHCRRLGIFPMVCILPERHALAAKTCLEPSDFTGQPVVCFSQNDPYRKVLDGIFEERGVNRNICVETKTAASACSLVRENIGIAIINPLTALDFANQGLAVRRFSIEVPFQVAAVRPSYKPTSVLVDAMADALADVADEYSARLMAAGLSVR</sequence>
<dbReference type="Gene3D" id="3.40.190.290">
    <property type="match status" value="1"/>
</dbReference>
<keyword evidence="7" id="KW-1185">Reference proteome</keyword>
<keyword evidence="2" id="KW-0805">Transcription regulation</keyword>
<evidence type="ECO:0000256" key="1">
    <source>
        <dbReference type="ARBA" id="ARBA00009437"/>
    </source>
</evidence>
<dbReference type="SUPFAM" id="SSF46785">
    <property type="entry name" value="Winged helix' DNA-binding domain"/>
    <property type="match status" value="1"/>
</dbReference>
<organism evidence="6 7">
    <name type="scientific">Phyllobacterium sophorae</name>
    <dbReference type="NCBI Taxonomy" id="1520277"/>
    <lineage>
        <taxon>Bacteria</taxon>
        <taxon>Pseudomonadati</taxon>
        <taxon>Pseudomonadota</taxon>
        <taxon>Alphaproteobacteria</taxon>
        <taxon>Hyphomicrobiales</taxon>
        <taxon>Phyllobacteriaceae</taxon>
        <taxon>Phyllobacterium</taxon>
    </lineage>
</organism>
<keyword evidence="3" id="KW-0238">DNA-binding</keyword>
<keyword evidence="4" id="KW-0804">Transcription</keyword>
<gene>
    <name evidence="6" type="ORF">CU103_02950</name>
</gene>
<dbReference type="Pfam" id="PF00126">
    <property type="entry name" value="HTH_1"/>
    <property type="match status" value="1"/>
</dbReference>
<comment type="caution">
    <text evidence="6">The sequence shown here is derived from an EMBL/GenBank/DDBJ whole genome shotgun (WGS) entry which is preliminary data.</text>
</comment>
<dbReference type="InterPro" id="IPR037424">
    <property type="entry name" value="NocR_PBP2"/>
</dbReference>
<dbReference type="GO" id="GO:0043565">
    <property type="term" value="F:sequence-specific DNA binding"/>
    <property type="evidence" value="ECO:0007669"/>
    <property type="project" value="TreeGrafter"/>
</dbReference>
<accession>A0A2P7BLI0</accession>
<reference evidence="7" key="1">
    <citation type="submission" date="2017-11" db="EMBL/GenBank/DDBJ databases">
        <authorList>
            <person name="Kuznetsova I."/>
            <person name="Sazanova A."/>
            <person name="Chirak E."/>
            <person name="Safronova V."/>
            <person name="Willems A."/>
        </authorList>
    </citation>
    <scope>NUCLEOTIDE SEQUENCE [LARGE SCALE GENOMIC DNA]</scope>
    <source>
        <strain evidence="7">CCBAU 03422</strain>
    </source>
</reference>
<dbReference type="InterPro" id="IPR005119">
    <property type="entry name" value="LysR_subst-bd"/>
</dbReference>
<dbReference type="PROSITE" id="PS50931">
    <property type="entry name" value="HTH_LYSR"/>
    <property type="match status" value="1"/>
</dbReference>
<name>A0A2P7BLI0_9HYPH</name>
<evidence type="ECO:0000256" key="3">
    <source>
        <dbReference type="ARBA" id="ARBA00023125"/>
    </source>
</evidence>
<dbReference type="Gene3D" id="1.10.10.10">
    <property type="entry name" value="Winged helix-like DNA-binding domain superfamily/Winged helix DNA-binding domain"/>
    <property type="match status" value="1"/>
</dbReference>
<dbReference type="PRINTS" id="PR00039">
    <property type="entry name" value="HTHLYSR"/>
</dbReference>
<evidence type="ECO:0000259" key="5">
    <source>
        <dbReference type="PROSITE" id="PS50931"/>
    </source>
</evidence>
<dbReference type="AlphaFoldDB" id="A0A2P7BLI0"/>
<dbReference type="PANTHER" id="PTHR30427">
    <property type="entry name" value="TRANSCRIPTIONAL ACTIVATOR PROTEIN LYSR"/>
    <property type="match status" value="1"/>
</dbReference>
<dbReference type="OrthoDB" id="7260751at2"/>
<dbReference type="GO" id="GO:0003700">
    <property type="term" value="F:DNA-binding transcription factor activity"/>
    <property type="evidence" value="ECO:0007669"/>
    <property type="project" value="InterPro"/>
</dbReference>
<comment type="similarity">
    <text evidence="1">Belongs to the LysR transcriptional regulatory family.</text>
</comment>
<dbReference type="NCBIfam" id="NF008239">
    <property type="entry name" value="PRK11013.1"/>
    <property type="match status" value="1"/>
</dbReference>
<evidence type="ECO:0000256" key="4">
    <source>
        <dbReference type="ARBA" id="ARBA00023163"/>
    </source>
</evidence>
<protein>
    <submittedName>
        <fullName evidence="6">LysR family transcriptional regulator</fullName>
    </submittedName>
</protein>
<evidence type="ECO:0000313" key="6">
    <source>
        <dbReference type="EMBL" id="PSH67327.1"/>
    </source>
</evidence>
<dbReference type="GO" id="GO:0009089">
    <property type="term" value="P:lysine biosynthetic process via diaminopimelate"/>
    <property type="evidence" value="ECO:0007669"/>
    <property type="project" value="TreeGrafter"/>
</dbReference>
<dbReference type="CDD" id="cd08415">
    <property type="entry name" value="PBP2_LysR_opines_like"/>
    <property type="match status" value="1"/>
</dbReference>
<feature type="domain" description="HTH lysR-type" evidence="5">
    <location>
        <begin position="30"/>
        <end position="87"/>
    </location>
</feature>
<dbReference type="InterPro" id="IPR036388">
    <property type="entry name" value="WH-like_DNA-bd_sf"/>
</dbReference>
<evidence type="ECO:0000313" key="7">
    <source>
        <dbReference type="Proteomes" id="UP000241764"/>
    </source>
</evidence>
<evidence type="ECO:0000256" key="2">
    <source>
        <dbReference type="ARBA" id="ARBA00023015"/>
    </source>
</evidence>
<dbReference type="InterPro" id="IPR000847">
    <property type="entry name" value="LysR_HTH_N"/>
</dbReference>
<dbReference type="PANTHER" id="PTHR30427:SF1">
    <property type="entry name" value="TRANSCRIPTIONAL ACTIVATOR PROTEIN LYSR"/>
    <property type="match status" value="1"/>
</dbReference>
<dbReference type="EMBL" id="PGGM01000001">
    <property type="protein sequence ID" value="PSH67327.1"/>
    <property type="molecule type" value="Genomic_DNA"/>
</dbReference>
<dbReference type="InterPro" id="IPR036390">
    <property type="entry name" value="WH_DNA-bd_sf"/>
</dbReference>
<dbReference type="Proteomes" id="UP000241764">
    <property type="component" value="Unassembled WGS sequence"/>
</dbReference>
<dbReference type="SUPFAM" id="SSF53850">
    <property type="entry name" value="Periplasmic binding protein-like II"/>
    <property type="match status" value="1"/>
</dbReference>
<dbReference type="Pfam" id="PF03466">
    <property type="entry name" value="LysR_substrate"/>
    <property type="match status" value="1"/>
</dbReference>
<proteinExistence type="inferred from homology"/>
<dbReference type="GO" id="GO:0010628">
    <property type="term" value="P:positive regulation of gene expression"/>
    <property type="evidence" value="ECO:0007669"/>
    <property type="project" value="TreeGrafter"/>
</dbReference>